<protein>
    <submittedName>
        <fullName evidence="1">Uncharacterized protein</fullName>
    </submittedName>
</protein>
<reference evidence="1 2" key="1">
    <citation type="submission" date="2024-03" db="EMBL/GenBank/DDBJ databases">
        <title>Adaptation during the transition from Ophiocordyceps entomopathogen to insect associate is accompanied by gene loss and intensified selection.</title>
        <authorList>
            <person name="Ward C.M."/>
            <person name="Onetto C.A."/>
            <person name="Borneman A.R."/>
        </authorList>
    </citation>
    <scope>NUCLEOTIDE SEQUENCE [LARGE SCALE GENOMIC DNA]</scope>
    <source>
        <strain evidence="1">AWRI1</strain>
        <tissue evidence="1">Single Adult Female</tissue>
    </source>
</reference>
<accession>A0AAN9Y0V7</accession>
<organism evidence="1 2">
    <name type="scientific">Parthenolecanium corni</name>
    <dbReference type="NCBI Taxonomy" id="536013"/>
    <lineage>
        <taxon>Eukaryota</taxon>
        <taxon>Metazoa</taxon>
        <taxon>Ecdysozoa</taxon>
        <taxon>Arthropoda</taxon>
        <taxon>Hexapoda</taxon>
        <taxon>Insecta</taxon>
        <taxon>Pterygota</taxon>
        <taxon>Neoptera</taxon>
        <taxon>Paraneoptera</taxon>
        <taxon>Hemiptera</taxon>
        <taxon>Sternorrhyncha</taxon>
        <taxon>Coccoidea</taxon>
        <taxon>Coccidae</taxon>
        <taxon>Parthenolecanium</taxon>
    </lineage>
</organism>
<sequence>MQPSELIVRVVDRGMLRHLFLSESAAKNLECRHFRWLSAWLVQPCRRHSSSNQTYYFVTPPPSPPTCSEN</sequence>
<gene>
    <name evidence="1" type="ORF">V9T40_000903</name>
</gene>
<name>A0AAN9Y0V7_9HEMI</name>
<comment type="caution">
    <text evidence="1">The sequence shown here is derived from an EMBL/GenBank/DDBJ whole genome shotgun (WGS) entry which is preliminary data.</text>
</comment>
<dbReference type="Proteomes" id="UP001367676">
    <property type="component" value="Unassembled WGS sequence"/>
</dbReference>
<evidence type="ECO:0000313" key="2">
    <source>
        <dbReference type="Proteomes" id="UP001367676"/>
    </source>
</evidence>
<evidence type="ECO:0000313" key="1">
    <source>
        <dbReference type="EMBL" id="KAK7580274.1"/>
    </source>
</evidence>
<proteinExistence type="predicted"/>
<dbReference type="EMBL" id="JBBCAQ010000034">
    <property type="protein sequence ID" value="KAK7580274.1"/>
    <property type="molecule type" value="Genomic_DNA"/>
</dbReference>
<dbReference type="AlphaFoldDB" id="A0AAN9Y0V7"/>
<keyword evidence="2" id="KW-1185">Reference proteome</keyword>